<comment type="caution">
    <text evidence="2">The sequence shown here is derived from an EMBL/GenBank/DDBJ whole genome shotgun (WGS) entry which is preliminary data.</text>
</comment>
<evidence type="ECO:0000313" key="3">
    <source>
        <dbReference type="Proteomes" id="UP000663838"/>
    </source>
</evidence>
<accession>A0A821GLG1</accession>
<sequence>MFNAQAPYVARANRQQQQRRKKRKDTTRENIARDNNIRKVTASKPEELLQSGYLNSNTSTFISNYDDDDDDDDNIDWNENLVNLSADSSSLLYENSHISVKAAATSIMSMAIEFNFPKNLIERILKLIKTFLPIPKLLPTTLASILKLFDETPATFSKYYCNLCLKLCTLRAGCKLCQNDQCKLFDKVLRNRNIIEVVTLDIKQQLKSIITRNISLFGNNKFVEPFNISCGTYYKEMMVLSNTSNQISKNQICSISFNIHTDGAPLVRTTKFSLWPCMVSIVELPPQLLDLSKPFTISINGLQFYIAVRAQLFIADLLQIIMDYMHLCCLGHMSTLIQRWGIMLDNEALVDIDSKLFNQRFPHNMSVKFNYPLNLCNDWKVKHFRVFVLSIGLPCILSHLPSLIASHFALYLMFIKLLHCPKSTDEIKLADKIVH</sequence>
<name>A0A821GLG1_9BILA</name>
<evidence type="ECO:0000313" key="2">
    <source>
        <dbReference type="EMBL" id="CAF4668253.1"/>
    </source>
</evidence>
<reference evidence="2" key="1">
    <citation type="submission" date="2021-02" db="EMBL/GenBank/DDBJ databases">
        <authorList>
            <person name="Nowell W R."/>
        </authorList>
    </citation>
    <scope>NUCLEOTIDE SEQUENCE</scope>
</reference>
<dbReference type="Proteomes" id="UP000663838">
    <property type="component" value="Unassembled WGS sequence"/>
</dbReference>
<dbReference type="EMBL" id="CAJOBS010000968">
    <property type="protein sequence ID" value="CAF4668253.1"/>
    <property type="molecule type" value="Genomic_DNA"/>
</dbReference>
<organism evidence="2 3">
    <name type="scientific">Rotaria socialis</name>
    <dbReference type="NCBI Taxonomy" id="392032"/>
    <lineage>
        <taxon>Eukaryota</taxon>
        <taxon>Metazoa</taxon>
        <taxon>Spiralia</taxon>
        <taxon>Gnathifera</taxon>
        <taxon>Rotifera</taxon>
        <taxon>Eurotatoria</taxon>
        <taxon>Bdelloidea</taxon>
        <taxon>Philodinida</taxon>
        <taxon>Philodinidae</taxon>
        <taxon>Rotaria</taxon>
    </lineage>
</organism>
<gene>
    <name evidence="2" type="ORF">TOA249_LOCUS15107</name>
</gene>
<feature type="region of interest" description="Disordered" evidence="1">
    <location>
        <begin position="1"/>
        <end position="28"/>
    </location>
</feature>
<evidence type="ECO:0000256" key="1">
    <source>
        <dbReference type="SAM" id="MobiDB-lite"/>
    </source>
</evidence>
<protein>
    <submittedName>
        <fullName evidence="2">Uncharacterized protein</fullName>
    </submittedName>
</protein>
<dbReference type="AlphaFoldDB" id="A0A821GLG1"/>
<proteinExistence type="predicted"/>